<reference evidence="2" key="1">
    <citation type="submission" date="2020-06" db="EMBL/GenBank/DDBJ databases">
        <authorList>
            <person name="Onetto C."/>
        </authorList>
    </citation>
    <scope>NUCLEOTIDE SEQUENCE</scope>
</reference>
<keyword evidence="3" id="KW-1185">Reference proteome</keyword>
<dbReference type="Proteomes" id="UP000714618">
    <property type="component" value="Unassembled WGS sequence"/>
</dbReference>
<gene>
    <name evidence="2" type="ORF">AWRI4233_LOCUS4667</name>
</gene>
<evidence type="ECO:0000313" key="2">
    <source>
        <dbReference type="EMBL" id="CAD0094477.1"/>
    </source>
</evidence>
<dbReference type="Pfam" id="PF25482">
    <property type="entry name" value="DUF7905"/>
    <property type="match status" value="1"/>
</dbReference>
<comment type="caution">
    <text evidence="2">The sequence shown here is derived from an EMBL/GenBank/DDBJ whole genome shotgun (WGS) entry which is preliminary data.</text>
</comment>
<evidence type="ECO:0000313" key="3">
    <source>
        <dbReference type="Proteomes" id="UP000714618"/>
    </source>
</evidence>
<dbReference type="EMBL" id="CAIJEO010000006">
    <property type="protein sequence ID" value="CAD0094477.1"/>
    <property type="molecule type" value="Genomic_DNA"/>
</dbReference>
<evidence type="ECO:0000259" key="1">
    <source>
        <dbReference type="Pfam" id="PF25482"/>
    </source>
</evidence>
<dbReference type="InterPro" id="IPR057227">
    <property type="entry name" value="DUF7905"/>
</dbReference>
<dbReference type="AlphaFoldDB" id="A0A9N8JZR5"/>
<name>A0A9N8JZR5_9PEZI</name>
<organism evidence="2 3">
    <name type="scientific">Aureobasidium mustum</name>
    <dbReference type="NCBI Taxonomy" id="2773714"/>
    <lineage>
        <taxon>Eukaryota</taxon>
        <taxon>Fungi</taxon>
        <taxon>Dikarya</taxon>
        <taxon>Ascomycota</taxon>
        <taxon>Pezizomycotina</taxon>
        <taxon>Dothideomycetes</taxon>
        <taxon>Dothideomycetidae</taxon>
        <taxon>Dothideales</taxon>
        <taxon>Saccotheciaceae</taxon>
        <taxon>Aureobasidium</taxon>
    </lineage>
</organism>
<sequence>MVKGNVENVQEALLRIRGLLCKVVAQNSPVQRLYLVQNDCQKVILTELYLPVVNQAGTLLEPRVEKTVESVGATLRVEDVALNAKRMKDLVIQTLRKVHWHQGHIDFRAHLGNLILETYEPFGDNSKSLCDYKEMISDSNFRARITEE</sequence>
<proteinExistence type="predicted"/>
<feature type="domain" description="DUF7905" evidence="1">
    <location>
        <begin position="83"/>
        <end position="146"/>
    </location>
</feature>
<accession>A0A9N8JZR5</accession>
<dbReference type="OrthoDB" id="4739136at2759"/>
<protein>
    <recommendedName>
        <fullName evidence="1">DUF7905 domain-containing protein</fullName>
    </recommendedName>
</protein>